<feature type="transmembrane region" description="Helical" evidence="7">
    <location>
        <begin position="397"/>
        <end position="421"/>
    </location>
</feature>
<accession>A0A0K2SHS1</accession>
<feature type="transmembrane region" description="Helical" evidence="7">
    <location>
        <begin position="362"/>
        <end position="385"/>
    </location>
</feature>
<proteinExistence type="predicted"/>
<feature type="region of interest" description="Disordered" evidence="6">
    <location>
        <begin position="218"/>
        <end position="245"/>
    </location>
</feature>
<dbReference type="KEGG" id="lpil:LIP_0789"/>
<evidence type="ECO:0000256" key="1">
    <source>
        <dbReference type="ARBA" id="ARBA00004651"/>
    </source>
</evidence>
<keyword evidence="2" id="KW-0813">Transport</keyword>
<keyword evidence="3 7" id="KW-0812">Transmembrane</keyword>
<evidence type="ECO:0000256" key="6">
    <source>
        <dbReference type="SAM" id="MobiDB-lite"/>
    </source>
</evidence>
<name>A0A0K2SHS1_LIMPI</name>
<feature type="transmembrane region" description="Helical" evidence="7">
    <location>
        <begin position="50"/>
        <end position="75"/>
    </location>
</feature>
<keyword evidence="4 7" id="KW-1133">Transmembrane helix</keyword>
<evidence type="ECO:0000256" key="3">
    <source>
        <dbReference type="ARBA" id="ARBA00022692"/>
    </source>
</evidence>
<feature type="transmembrane region" description="Helical" evidence="7">
    <location>
        <begin position="306"/>
        <end position="326"/>
    </location>
</feature>
<feature type="domain" description="Major facilitator superfamily (MFS) profile" evidence="8">
    <location>
        <begin position="271"/>
        <end position="484"/>
    </location>
</feature>
<dbReference type="PROSITE" id="PS50850">
    <property type="entry name" value="MFS"/>
    <property type="match status" value="1"/>
</dbReference>
<dbReference type="InterPro" id="IPR011701">
    <property type="entry name" value="MFS"/>
</dbReference>
<dbReference type="AlphaFoldDB" id="A0A0K2SHS1"/>
<feature type="transmembrane region" description="Helical" evidence="7">
    <location>
        <begin position="275"/>
        <end position="294"/>
    </location>
</feature>
<comment type="subcellular location">
    <subcellularLocation>
        <location evidence="1">Cell membrane</location>
        <topology evidence="1">Multi-pass membrane protein</topology>
    </subcellularLocation>
</comment>
<dbReference type="Gene3D" id="1.20.1250.20">
    <property type="entry name" value="MFS general substrate transporter like domains"/>
    <property type="match status" value="2"/>
</dbReference>
<dbReference type="GO" id="GO:0022857">
    <property type="term" value="F:transmembrane transporter activity"/>
    <property type="evidence" value="ECO:0007669"/>
    <property type="project" value="InterPro"/>
</dbReference>
<keyword evidence="10" id="KW-1185">Reference proteome</keyword>
<feature type="transmembrane region" description="Helical" evidence="7">
    <location>
        <begin position="189"/>
        <end position="207"/>
    </location>
</feature>
<dbReference type="GO" id="GO:0005886">
    <property type="term" value="C:plasma membrane"/>
    <property type="evidence" value="ECO:0007669"/>
    <property type="project" value="UniProtKB-SubCell"/>
</dbReference>
<feature type="transmembrane region" description="Helical" evidence="7">
    <location>
        <begin position="95"/>
        <end position="115"/>
    </location>
</feature>
<dbReference type="SUPFAM" id="SSF103473">
    <property type="entry name" value="MFS general substrate transporter"/>
    <property type="match status" value="1"/>
</dbReference>
<gene>
    <name evidence="9" type="ORF">LIP_0789</name>
</gene>
<dbReference type="Pfam" id="PF07690">
    <property type="entry name" value="MFS_1"/>
    <property type="match status" value="1"/>
</dbReference>
<dbReference type="InterPro" id="IPR020846">
    <property type="entry name" value="MFS_dom"/>
</dbReference>
<evidence type="ECO:0000256" key="2">
    <source>
        <dbReference type="ARBA" id="ARBA00022448"/>
    </source>
</evidence>
<keyword evidence="5 7" id="KW-0472">Membrane</keyword>
<evidence type="ECO:0000259" key="8">
    <source>
        <dbReference type="PROSITE" id="PS50850"/>
    </source>
</evidence>
<dbReference type="RefSeq" id="WP_144440308.1">
    <property type="nucleotide sequence ID" value="NZ_AP014924.1"/>
</dbReference>
<evidence type="ECO:0000313" key="10">
    <source>
        <dbReference type="Proteomes" id="UP000065807"/>
    </source>
</evidence>
<dbReference type="EMBL" id="AP014924">
    <property type="protein sequence ID" value="BAS26646.1"/>
    <property type="molecule type" value="Genomic_DNA"/>
</dbReference>
<dbReference type="PATRIC" id="fig|1555112.3.peg.820"/>
<dbReference type="OrthoDB" id="9772882at2"/>
<feature type="transmembrane region" description="Helical" evidence="7">
    <location>
        <begin position="165"/>
        <end position="183"/>
    </location>
</feature>
<feature type="compositionally biased region" description="Low complexity" evidence="6">
    <location>
        <begin position="11"/>
        <end position="23"/>
    </location>
</feature>
<reference evidence="10" key="2">
    <citation type="journal article" date="2016" name="Int. J. Syst. Evol. Microbiol.">
        <title>Complete genome sequence and cell structure of Limnochorda pilosa, a Gram-negative spore-former within the phylum Firmicutes.</title>
        <authorList>
            <person name="Watanabe M."/>
            <person name="Kojima H."/>
            <person name="Fukui M."/>
        </authorList>
    </citation>
    <scope>NUCLEOTIDE SEQUENCE [LARGE SCALE GENOMIC DNA]</scope>
    <source>
        <strain evidence="10">HC45</strain>
    </source>
</reference>
<dbReference type="Proteomes" id="UP000065807">
    <property type="component" value="Chromosome"/>
</dbReference>
<dbReference type="PANTHER" id="PTHR23526">
    <property type="entry name" value="INTEGRAL MEMBRANE TRANSPORT PROTEIN-RELATED"/>
    <property type="match status" value="1"/>
</dbReference>
<evidence type="ECO:0000256" key="4">
    <source>
        <dbReference type="ARBA" id="ARBA00022989"/>
    </source>
</evidence>
<protein>
    <recommendedName>
        <fullName evidence="8">Major facilitator superfamily (MFS) profile domain-containing protein</fullName>
    </recommendedName>
</protein>
<dbReference type="InterPro" id="IPR052528">
    <property type="entry name" value="Sugar_transport-like"/>
</dbReference>
<evidence type="ECO:0000256" key="7">
    <source>
        <dbReference type="SAM" id="Phobius"/>
    </source>
</evidence>
<feature type="region of interest" description="Disordered" evidence="6">
    <location>
        <begin position="1"/>
        <end position="25"/>
    </location>
</feature>
<feature type="transmembrane region" description="Helical" evidence="7">
    <location>
        <begin position="121"/>
        <end position="144"/>
    </location>
</feature>
<feature type="transmembrane region" description="Helical" evidence="7">
    <location>
        <begin position="338"/>
        <end position="356"/>
    </location>
</feature>
<evidence type="ECO:0000256" key="5">
    <source>
        <dbReference type="ARBA" id="ARBA00023136"/>
    </source>
</evidence>
<dbReference type="PANTHER" id="PTHR23526:SF2">
    <property type="entry name" value="MAJOR FACILITATOR SUPERFAMILY (MFS) PROFILE DOMAIN-CONTAINING PROTEIN"/>
    <property type="match status" value="1"/>
</dbReference>
<reference evidence="10" key="1">
    <citation type="submission" date="2015-07" db="EMBL/GenBank/DDBJ databases">
        <title>Complete genome sequence and phylogenetic analysis of Limnochorda pilosa.</title>
        <authorList>
            <person name="Watanabe M."/>
            <person name="Kojima H."/>
            <person name="Fukui M."/>
        </authorList>
    </citation>
    <scope>NUCLEOTIDE SEQUENCE [LARGE SCALE GENOMIC DNA]</scope>
    <source>
        <strain evidence="10">HC45</strain>
    </source>
</reference>
<evidence type="ECO:0000313" key="9">
    <source>
        <dbReference type="EMBL" id="BAS26646.1"/>
    </source>
</evidence>
<dbReference type="STRING" id="1555112.LIP_0789"/>
<dbReference type="InterPro" id="IPR036259">
    <property type="entry name" value="MFS_trans_sf"/>
</dbReference>
<organism evidence="9 10">
    <name type="scientific">Limnochorda pilosa</name>
    <dbReference type="NCBI Taxonomy" id="1555112"/>
    <lineage>
        <taxon>Bacteria</taxon>
        <taxon>Bacillati</taxon>
        <taxon>Bacillota</taxon>
        <taxon>Limnochordia</taxon>
        <taxon>Limnochordales</taxon>
        <taxon>Limnochordaceae</taxon>
        <taxon>Limnochorda</taxon>
    </lineage>
</organism>
<sequence length="484" mass="51766">MEQSPQGPGAGARPAARPAGRPARPNRKAMHASLWDGIWSSASENAMLPFIPMFALALGAGPAAIGLVAAFPTLLGNLFQIPAARLAERFGHRRLYLLGSLGRLLWLPVALLPFLDLPADTAVALLIGLLSLRTAVISLAVPAWTTLMAQAVPLRLRGRYFSNRNLYASLSALLAAASGGWLVRLAGYPAGYAALFGVATLAGLLAVESVTRMPVEPLEPAHRPSHAPSSGPDHPPAEAAPQPHPPLSPGLHLGFGARLRAVTRAFRPDQPFSRYILTSFAWTFAVNLPAPLFAVHFKQVLGGNEAIWGLTTATNLTVTMIGQRYWGRRTVTLGDRNIVILGGLGASLLALLWAVIPAPWYVFGLELLGGMAWSGYNLAAFTLLLRVLPPHNQAGRVAAYNTAVGLAAGLAPMLGGFLVSFLGTRGMFLLSGTLRLVALAFFARAVQVPHTPPLRLGALRPQRGHLSRPLRLRPLWRPWIRPVR</sequence>